<reference evidence="2 3" key="1">
    <citation type="submission" date="2018-06" db="EMBL/GenBank/DDBJ databases">
        <title>Genomic Encyclopedia of Archaeal and Bacterial Type Strains, Phase II (KMG-II): from individual species to whole genera.</title>
        <authorList>
            <person name="Goeker M."/>
        </authorList>
    </citation>
    <scope>NUCLEOTIDE SEQUENCE [LARGE SCALE GENOMIC DNA]</scope>
    <source>
        <strain evidence="2 3">T4</strain>
    </source>
</reference>
<feature type="chain" id="PRO_5016451795" description="BNR repeat protein" evidence="1">
    <location>
        <begin position="22"/>
        <end position="328"/>
    </location>
</feature>
<dbReference type="EMBL" id="QKTX01000003">
    <property type="protein sequence ID" value="PZV85394.1"/>
    <property type="molecule type" value="Genomic_DNA"/>
</dbReference>
<evidence type="ECO:0000313" key="2">
    <source>
        <dbReference type="EMBL" id="PZV85394.1"/>
    </source>
</evidence>
<protein>
    <recommendedName>
        <fullName evidence="4">BNR repeat protein</fullName>
    </recommendedName>
</protein>
<evidence type="ECO:0000313" key="3">
    <source>
        <dbReference type="Proteomes" id="UP000248917"/>
    </source>
</evidence>
<keyword evidence="3" id="KW-1185">Reference proteome</keyword>
<proteinExistence type="predicted"/>
<evidence type="ECO:0000256" key="1">
    <source>
        <dbReference type="SAM" id="SignalP"/>
    </source>
</evidence>
<comment type="caution">
    <text evidence="2">The sequence shown here is derived from an EMBL/GenBank/DDBJ whole genome shotgun (WGS) entry which is preliminary data.</text>
</comment>
<organism evidence="2 3">
    <name type="scientific">Algoriphagus aquaeductus</name>
    <dbReference type="NCBI Taxonomy" id="475299"/>
    <lineage>
        <taxon>Bacteria</taxon>
        <taxon>Pseudomonadati</taxon>
        <taxon>Bacteroidota</taxon>
        <taxon>Cytophagia</taxon>
        <taxon>Cytophagales</taxon>
        <taxon>Cyclobacteriaceae</taxon>
        <taxon>Algoriphagus</taxon>
    </lineage>
</organism>
<feature type="signal peptide" evidence="1">
    <location>
        <begin position="1"/>
        <end position="21"/>
    </location>
</feature>
<dbReference type="RefSeq" id="WP_111391852.1">
    <property type="nucleotide sequence ID" value="NZ_QKTX01000003.1"/>
</dbReference>
<evidence type="ECO:0008006" key="4">
    <source>
        <dbReference type="Google" id="ProtNLM"/>
    </source>
</evidence>
<accession>A0A326RV39</accession>
<dbReference type="InterPro" id="IPR015943">
    <property type="entry name" value="WD40/YVTN_repeat-like_dom_sf"/>
</dbReference>
<dbReference type="AlphaFoldDB" id="A0A326RV39"/>
<gene>
    <name evidence="2" type="ORF">CLV31_103186</name>
</gene>
<dbReference type="PROSITE" id="PS51257">
    <property type="entry name" value="PROKAR_LIPOPROTEIN"/>
    <property type="match status" value="1"/>
</dbReference>
<keyword evidence="1" id="KW-0732">Signal</keyword>
<sequence length="328" mass="36693">MNKYRFLVPVFLLFLLTSCMSDDGQSQDGDDQVAEEIKKITWEEIPLPEGKTAVNFAVSNDGRYLFYTTISNNYIYRYDVVEKKEIKLYGDLSTMGASFVHVLDGKLYMITYHDNKSYFSVSEDNGNTITRNLVATFVPFAPQTAFVRADFNRLFRMNDGTLLFPHFTNSTSQVNEISISTDGGKTWTKKNSGIVFIHASQGNRLFATPGNWQGDFGIGASGGGLHYSDNKGDTWTKSDLKYSPQAVDREGNLIGADNSQLQRLKGNKWTIYEWDGNFPFAEKLSNVSSGGTVTQRISDIEFDQSNNLYLLSSKTGGQGSAIYKTKLN</sequence>
<dbReference type="Gene3D" id="2.130.10.10">
    <property type="entry name" value="YVTN repeat-like/Quinoprotein amine dehydrogenase"/>
    <property type="match status" value="1"/>
</dbReference>
<dbReference type="SUPFAM" id="SSF50939">
    <property type="entry name" value="Sialidases"/>
    <property type="match status" value="1"/>
</dbReference>
<dbReference type="Proteomes" id="UP000248917">
    <property type="component" value="Unassembled WGS sequence"/>
</dbReference>
<name>A0A326RV39_9BACT</name>
<dbReference type="OrthoDB" id="1415376at2"/>
<dbReference type="CDD" id="cd15482">
    <property type="entry name" value="Sialidase_non-viral"/>
    <property type="match status" value="1"/>
</dbReference>
<dbReference type="InterPro" id="IPR036278">
    <property type="entry name" value="Sialidase_sf"/>
</dbReference>